<dbReference type="GO" id="GO:0008776">
    <property type="term" value="F:acetate kinase activity"/>
    <property type="evidence" value="ECO:0007669"/>
    <property type="project" value="UniProtKB-UniRule"/>
</dbReference>
<keyword evidence="9" id="KW-1185">Reference proteome</keyword>
<dbReference type="Gene3D" id="3.30.420.40">
    <property type="match status" value="2"/>
</dbReference>
<comment type="caution">
    <text evidence="8">The sequence shown here is derived from an EMBL/GenBank/DDBJ whole genome shotgun (WGS) entry which is preliminary data.</text>
</comment>
<comment type="pathway">
    <text evidence="6">Metabolic intermediate biosynthesis; acetyl-CoA biosynthesis; acetyl-CoA from acetate: step 1/2.</text>
</comment>
<feature type="binding site" evidence="6">
    <location>
        <position position="7"/>
    </location>
    <ligand>
        <name>Mg(2+)</name>
        <dbReference type="ChEBI" id="CHEBI:18420"/>
    </ligand>
</feature>
<feature type="active site" description="Proton donor/acceptor" evidence="6">
    <location>
        <position position="119"/>
    </location>
</feature>
<dbReference type="EMBL" id="QJSX01000010">
    <property type="protein sequence ID" value="PYE53028.1"/>
    <property type="molecule type" value="Genomic_DNA"/>
</dbReference>
<feature type="binding site" evidence="6">
    <location>
        <begin position="179"/>
        <end position="183"/>
    </location>
    <ligand>
        <name>ATP</name>
        <dbReference type="ChEBI" id="CHEBI:30616"/>
    </ligand>
</feature>
<dbReference type="InterPro" id="IPR004372">
    <property type="entry name" value="Ac/propionate_kinase"/>
</dbReference>
<evidence type="ECO:0000256" key="1">
    <source>
        <dbReference type="ARBA" id="ARBA00008748"/>
    </source>
</evidence>
<gene>
    <name evidence="6" type="primary">ackA</name>
    <name evidence="8" type="ORF">DES52_11011</name>
</gene>
<accession>A0A318S3D2</accession>
<dbReference type="InterPro" id="IPR043129">
    <property type="entry name" value="ATPase_NBD"/>
</dbReference>
<dbReference type="InterPro" id="IPR023865">
    <property type="entry name" value="Aliphatic_acid_kinase_CS"/>
</dbReference>
<dbReference type="CDD" id="cd24010">
    <property type="entry name" value="ASKHA_NBD_AcK_PK"/>
    <property type="match status" value="1"/>
</dbReference>
<dbReference type="GO" id="GO:0006083">
    <property type="term" value="P:acetate metabolic process"/>
    <property type="evidence" value="ECO:0007669"/>
    <property type="project" value="TreeGrafter"/>
</dbReference>
<feature type="site" description="Transition state stabilizer" evidence="6">
    <location>
        <position position="151"/>
    </location>
</feature>
<evidence type="ECO:0000313" key="8">
    <source>
        <dbReference type="EMBL" id="PYE53028.1"/>
    </source>
</evidence>
<reference evidence="8 9" key="1">
    <citation type="submission" date="2018-06" db="EMBL/GenBank/DDBJ databases">
        <title>Genomic Encyclopedia of Type Strains, Phase IV (KMG-IV): sequencing the most valuable type-strain genomes for metagenomic binning, comparative biology and taxonomic classification.</title>
        <authorList>
            <person name="Goeker M."/>
        </authorList>
    </citation>
    <scope>NUCLEOTIDE SEQUENCE [LARGE SCALE GENOMIC DNA]</scope>
    <source>
        <strain evidence="8 9">DSM 18048</strain>
    </source>
</reference>
<dbReference type="AlphaFoldDB" id="A0A318S3D2"/>
<protein>
    <recommendedName>
        <fullName evidence="6">Acetate kinase</fullName>
        <ecNumber evidence="6">2.7.2.1</ecNumber>
    </recommendedName>
    <alternativeName>
        <fullName evidence="6">Acetokinase</fullName>
    </alternativeName>
</protein>
<dbReference type="PIRSF" id="PIRSF000722">
    <property type="entry name" value="Acetate_prop_kin"/>
    <property type="match status" value="1"/>
</dbReference>
<dbReference type="OrthoDB" id="9802453at2"/>
<comment type="subunit">
    <text evidence="6">Homodimer.</text>
</comment>
<keyword evidence="5 6" id="KW-0067">ATP-binding</keyword>
<comment type="function">
    <text evidence="6">Catalyzes the formation of acetyl phosphate from acetate and ATP. Can also catalyze the reverse reaction.</text>
</comment>
<keyword evidence="4 6" id="KW-0418">Kinase</keyword>
<dbReference type="PANTHER" id="PTHR21060:SF15">
    <property type="entry name" value="ACETATE KINASE-RELATED"/>
    <property type="match status" value="1"/>
</dbReference>
<evidence type="ECO:0000256" key="3">
    <source>
        <dbReference type="ARBA" id="ARBA00022741"/>
    </source>
</evidence>
<comment type="similarity">
    <text evidence="1 6 7">Belongs to the acetokinase family.</text>
</comment>
<name>A0A318S3D2_9DEIO</name>
<feature type="binding site" evidence="6">
    <location>
        <begin position="300"/>
        <end position="304"/>
    </location>
    <ligand>
        <name>ATP</name>
        <dbReference type="ChEBI" id="CHEBI:30616"/>
    </ligand>
</feature>
<evidence type="ECO:0000256" key="4">
    <source>
        <dbReference type="ARBA" id="ARBA00022777"/>
    </source>
</evidence>
<evidence type="ECO:0000256" key="2">
    <source>
        <dbReference type="ARBA" id="ARBA00022679"/>
    </source>
</evidence>
<dbReference type="GO" id="GO:0005524">
    <property type="term" value="F:ATP binding"/>
    <property type="evidence" value="ECO:0007669"/>
    <property type="project" value="UniProtKB-KW"/>
</dbReference>
<organism evidence="8 9">
    <name type="scientific">Deinococcus yavapaiensis KR-236</name>
    <dbReference type="NCBI Taxonomy" id="694435"/>
    <lineage>
        <taxon>Bacteria</taxon>
        <taxon>Thermotogati</taxon>
        <taxon>Deinococcota</taxon>
        <taxon>Deinococci</taxon>
        <taxon>Deinococcales</taxon>
        <taxon>Deinococcaceae</taxon>
        <taxon>Deinococcus</taxon>
    </lineage>
</organism>
<comment type="cofactor">
    <cofactor evidence="6">
        <name>Mg(2+)</name>
        <dbReference type="ChEBI" id="CHEBI:18420"/>
    </cofactor>
    <cofactor evidence="6">
        <name>Mn(2+)</name>
        <dbReference type="ChEBI" id="CHEBI:29035"/>
    </cofactor>
    <text evidence="6">Mg(2+). Can also accept Mn(2+).</text>
</comment>
<dbReference type="NCBIfam" id="TIGR00016">
    <property type="entry name" value="ackA"/>
    <property type="match status" value="1"/>
</dbReference>
<dbReference type="PRINTS" id="PR00471">
    <property type="entry name" value="ACETATEKNASE"/>
</dbReference>
<dbReference type="GO" id="GO:0006085">
    <property type="term" value="P:acetyl-CoA biosynthetic process"/>
    <property type="evidence" value="ECO:0007669"/>
    <property type="project" value="UniProtKB-UniRule"/>
</dbReference>
<comment type="subcellular location">
    <subcellularLocation>
        <location evidence="6">Cytoplasm</location>
    </subcellularLocation>
</comment>
<dbReference type="HAMAP" id="MF_00020">
    <property type="entry name" value="Acetate_kinase"/>
    <property type="match status" value="1"/>
</dbReference>
<feature type="site" description="Transition state stabilizer" evidence="6">
    <location>
        <position position="212"/>
    </location>
</feature>
<dbReference type="PROSITE" id="PS01076">
    <property type="entry name" value="ACETATE_KINASE_2"/>
    <property type="match status" value="1"/>
</dbReference>
<comment type="catalytic activity">
    <reaction evidence="6">
        <text>acetate + ATP = acetyl phosphate + ADP</text>
        <dbReference type="Rhea" id="RHEA:11352"/>
        <dbReference type="ChEBI" id="CHEBI:22191"/>
        <dbReference type="ChEBI" id="CHEBI:30089"/>
        <dbReference type="ChEBI" id="CHEBI:30616"/>
        <dbReference type="ChEBI" id="CHEBI:456216"/>
        <dbReference type="EC" id="2.7.2.1"/>
    </reaction>
</comment>
<evidence type="ECO:0000256" key="5">
    <source>
        <dbReference type="ARBA" id="ARBA00022840"/>
    </source>
</evidence>
<dbReference type="PANTHER" id="PTHR21060">
    <property type="entry name" value="ACETATE KINASE"/>
    <property type="match status" value="1"/>
</dbReference>
<sequence length="365" mass="39083">MRILVINSGSSSLKYRFLASNGEVIAKGLIERVGTDVPNHRAALEAALRDIDVPTVDAVGHRVVHGGERFRDATPITPDVIATLEELTPLAPLHNPPGLEGIRASLDLLKGKPNVAVFDTAFHATLPPEAYLYALPYDLYREHGVRRYGFHGTSHAFVAREAARIVERPLETLKIVTLHLGNGASATAVKGGVSVDTSMGFTPLEGLVMGTRSGDIDPAIGLWLAERFGAAQANDILNRRSGVLGVSGVSNDLRDVHRARIDGDERALLALQVMVHRLRQYVGAYAAVLGGLDVLAFTGGVGENDAWVRAEVLRGLEFLGLRLDSNANERGAARITLGDLPAALVVPTDEEGEIARQTAAVLSRR</sequence>
<dbReference type="PROSITE" id="PS01075">
    <property type="entry name" value="ACETATE_KINASE_1"/>
    <property type="match status" value="1"/>
</dbReference>
<dbReference type="UniPathway" id="UPA00340">
    <property type="reaction ID" value="UER00458"/>
</dbReference>
<dbReference type="Proteomes" id="UP000248326">
    <property type="component" value="Unassembled WGS sequence"/>
</dbReference>
<evidence type="ECO:0000256" key="6">
    <source>
        <dbReference type="HAMAP-Rule" id="MF_00020"/>
    </source>
</evidence>
<evidence type="ECO:0000256" key="7">
    <source>
        <dbReference type="RuleBase" id="RU003835"/>
    </source>
</evidence>
<dbReference type="Pfam" id="PF00871">
    <property type="entry name" value="Acetate_kinase"/>
    <property type="match status" value="1"/>
</dbReference>
<keyword evidence="2 6" id="KW-0808">Transferase</keyword>
<dbReference type="GO" id="GO:0005737">
    <property type="term" value="C:cytoplasm"/>
    <property type="evidence" value="ECO:0007669"/>
    <property type="project" value="UniProtKB-SubCell"/>
</dbReference>
<feature type="binding site" evidence="6">
    <location>
        <position position="14"/>
    </location>
    <ligand>
        <name>ATP</name>
        <dbReference type="ChEBI" id="CHEBI:30616"/>
    </ligand>
</feature>
<keyword evidence="6" id="KW-0479">Metal-binding</keyword>
<feature type="binding site" evidence="6">
    <location>
        <position position="350"/>
    </location>
    <ligand>
        <name>Mg(2+)</name>
        <dbReference type="ChEBI" id="CHEBI:18420"/>
    </ligand>
</feature>
<dbReference type="SUPFAM" id="SSF53067">
    <property type="entry name" value="Actin-like ATPase domain"/>
    <property type="match status" value="2"/>
</dbReference>
<feature type="binding site" evidence="6">
    <location>
        <position position="62"/>
    </location>
    <ligand>
        <name>substrate</name>
    </ligand>
</feature>
<keyword evidence="3 6" id="KW-0547">Nucleotide-binding</keyword>
<dbReference type="RefSeq" id="WP_110887244.1">
    <property type="nucleotide sequence ID" value="NZ_QJSX01000010.1"/>
</dbReference>
<keyword evidence="6" id="KW-0460">Magnesium</keyword>
<keyword evidence="6" id="KW-0963">Cytoplasm</keyword>
<proteinExistence type="inferred from homology"/>
<feature type="binding site" evidence="6">
    <location>
        <begin position="252"/>
        <end position="254"/>
    </location>
    <ligand>
        <name>ATP</name>
        <dbReference type="ChEBI" id="CHEBI:30616"/>
    </ligand>
</feature>
<evidence type="ECO:0000313" key="9">
    <source>
        <dbReference type="Proteomes" id="UP000248326"/>
    </source>
</evidence>
<dbReference type="InterPro" id="IPR000890">
    <property type="entry name" value="Aliphatic_acid_kin_short-chain"/>
</dbReference>
<dbReference type="EC" id="2.7.2.1" evidence="6"/>
<dbReference type="GO" id="GO:0000287">
    <property type="term" value="F:magnesium ion binding"/>
    <property type="evidence" value="ECO:0007669"/>
    <property type="project" value="UniProtKB-UniRule"/>
</dbReference>